<accession>A0A8H6K0J3</accession>
<evidence type="ECO:0000313" key="2">
    <source>
        <dbReference type="EMBL" id="KAF6822704.1"/>
    </source>
</evidence>
<dbReference type="EMBL" id="WIGM01000532">
    <property type="protein sequence ID" value="KAF6822704.1"/>
    <property type="molecule type" value="Genomic_DNA"/>
</dbReference>
<protein>
    <submittedName>
        <fullName evidence="2">Uncharacterized protein</fullName>
    </submittedName>
</protein>
<keyword evidence="3" id="KW-1185">Reference proteome</keyword>
<proteinExistence type="predicted"/>
<reference evidence="2" key="1">
    <citation type="journal article" date="2020" name="Phytopathology">
        <title>Genome Sequence Resources of Colletotrichum truncatum, C. plurivorum, C. musicola, and C. sojae: Four Species Pathogenic to Soybean (Glycine max).</title>
        <authorList>
            <person name="Rogerio F."/>
            <person name="Boufleur T.R."/>
            <person name="Ciampi-Guillardi M."/>
            <person name="Sukno S.A."/>
            <person name="Thon M.R."/>
            <person name="Massola Junior N.S."/>
            <person name="Baroncelli R."/>
        </authorList>
    </citation>
    <scope>NUCLEOTIDE SEQUENCE</scope>
    <source>
        <strain evidence="2">LFN0074</strain>
    </source>
</reference>
<keyword evidence="1" id="KW-0472">Membrane</keyword>
<feature type="transmembrane region" description="Helical" evidence="1">
    <location>
        <begin position="45"/>
        <end position="65"/>
    </location>
</feature>
<feature type="transmembrane region" description="Helical" evidence="1">
    <location>
        <begin position="85"/>
        <end position="106"/>
    </location>
</feature>
<comment type="caution">
    <text evidence="2">The sequence shown here is derived from an EMBL/GenBank/DDBJ whole genome shotgun (WGS) entry which is preliminary data.</text>
</comment>
<dbReference type="Proteomes" id="UP000639643">
    <property type="component" value="Unassembled WGS sequence"/>
</dbReference>
<evidence type="ECO:0000313" key="3">
    <source>
        <dbReference type="Proteomes" id="UP000639643"/>
    </source>
</evidence>
<sequence>MTGRHSAEKLLAWGKSIDFIYRPSNVFSILQGRSGLAQDIGLRRYISGSCLGVFVVDAVAFPTLVFGHDLFGLNPRRGGRRRRSLAALLLVIPAVGGSGVVVKLRLGLVHEPILVFEPVHISFMRRA</sequence>
<organism evidence="2 3">
    <name type="scientific">Colletotrichum musicola</name>
    <dbReference type="NCBI Taxonomy" id="2175873"/>
    <lineage>
        <taxon>Eukaryota</taxon>
        <taxon>Fungi</taxon>
        <taxon>Dikarya</taxon>
        <taxon>Ascomycota</taxon>
        <taxon>Pezizomycotina</taxon>
        <taxon>Sordariomycetes</taxon>
        <taxon>Hypocreomycetidae</taxon>
        <taxon>Glomerellales</taxon>
        <taxon>Glomerellaceae</taxon>
        <taxon>Colletotrichum</taxon>
        <taxon>Colletotrichum orchidearum species complex</taxon>
    </lineage>
</organism>
<keyword evidence="1" id="KW-0812">Transmembrane</keyword>
<gene>
    <name evidence="2" type="ORF">CMUS01_10988</name>
</gene>
<keyword evidence="1" id="KW-1133">Transmembrane helix</keyword>
<name>A0A8H6K0J3_9PEZI</name>
<dbReference type="AlphaFoldDB" id="A0A8H6K0J3"/>
<evidence type="ECO:0000256" key="1">
    <source>
        <dbReference type="SAM" id="Phobius"/>
    </source>
</evidence>